<dbReference type="VEuPathDB" id="FungiDB:CC77DRAFT_1051285"/>
<sequence length="240" mass="26744">MRFSFLALALAGSTALTAAESEYDRPDLTDTYWDVSISTQSGRPGYSIRDFNATFHSSITNAIEGKCHYSFVPQGTSAPAETDECSTGLKYEWDLICVRNCVSRGIFCRSKIALRSCRLCFSLLYRRRERHHTNVASAHCESMATIGDTMDFNSSSESPGNFATLCRLSPYSTMRATKDNVFQIATSFLEVFDKLSAEAHLSLRADICMHIFAPTSLGVPTKSNEEFASHLTNNIIFHLR</sequence>
<evidence type="ECO:0000256" key="1">
    <source>
        <dbReference type="SAM" id="SignalP"/>
    </source>
</evidence>
<dbReference type="KEGG" id="aalt:CC77DRAFT_1051285"/>
<organism evidence="2 3">
    <name type="scientific">Alternaria alternata</name>
    <name type="common">Alternaria rot fungus</name>
    <name type="synonym">Torula alternata</name>
    <dbReference type="NCBI Taxonomy" id="5599"/>
    <lineage>
        <taxon>Eukaryota</taxon>
        <taxon>Fungi</taxon>
        <taxon>Dikarya</taxon>
        <taxon>Ascomycota</taxon>
        <taxon>Pezizomycotina</taxon>
        <taxon>Dothideomycetes</taxon>
        <taxon>Pleosporomycetidae</taxon>
        <taxon>Pleosporales</taxon>
        <taxon>Pleosporineae</taxon>
        <taxon>Pleosporaceae</taxon>
        <taxon>Alternaria</taxon>
        <taxon>Alternaria sect. Alternaria</taxon>
        <taxon>Alternaria alternata complex</taxon>
    </lineage>
</organism>
<dbReference type="AlphaFoldDB" id="A0A177DH36"/>
<dbReference type="Proteomes" id="UP000077248">
    <property type="component" value="Unassembled WGS sequence"/>
</dbReference>
<dbReference type="GeneID" id="29113254"/>
<feature type="chain" id="PRO_5008059406" evidence="1">
    <location>
        <begin position="20"/>
        <end position="240"/>
    </location>
</feature>
<name>A0A177DH36_ALTAL</name>
<protein>
    <submittedName>
        <fullName evidence="2">Uncharacterized protein</fullName>
    </submittedName>
</protein>
<evidence type="ECO:0000313" key="2">
    <source>
        <dbReference type="EMBL" id="OAG18796.1"/>
    </source>
</evidence>
<feature type="signal peptide" evidence="1">
    <location>
        <begin position="1"/>
        <end position="19"/>
    </location>
</feature>
<evidence type="ECO:0000313" key="3">
    <source>
        <dbReference type="Proteomes" id="UP000077248"/>
    </source>
</evidence>
<proteinExistence type="predicted"/>
<accession>A0A177DH36</accession>
<keyword evidence="1" id="KW-0732">Signal</keyword>
<keyword evidence="3" id="KW-1185">Reference proteome</keyword>
<dbReference type="RefSeq" id="XP_018384217.1">
    <property type="nucleotide sequence ID" value="XM_018527660.1"/>
</dbReference>
<dbReference type="EMBL" id="KV441482">
    <property type="protein sequence ID" value="OAG18796.1"/>
    <property type="molecule type" value="Genomic_DNA"/>
</dbReference>
<gene>
    <name evidence="2" type="ORF">CC77DRAFT_1051285</name>
</gene>
<reference evidence="2 3" key="1">
    <citation type="submission" date="2016-05" db="EMBL/GenBank/DDBJ databases">
        <title>Comparative analysis of secretome profiles of manganese(II)-oxidizing ascomycete fungi.</title>
        <authorList>
            <consortium name="DOE Joint Genome Institute"/>
            <person name="Zeiner C.A."/>
            <person name="Purvine S.O."/>
            <person name="Zink E.M."/>
            <person name="Wu S."/>
            <person name="Pasa-Tolic L."/>
            <person name="Chaput D.L."/>
            <person name="Haridas S."/>
            <person name="Grigoriev I.V."/>
            <person name="Santelli C.M."/>
            <person name="Hansel C.M."/>
        </authorList>
    </citation>
    <scope>NUCLEOTIDE SEQUENCE [LARGE SCALE GENOMIC DNA]</scope>
    <source>
        <strain evidence="2 3">SRC1lrK2f</strain>
    </source>
</reference>